<dbReference type="InterPro" id="IPR038109">
    <property type="entry name" value="DNA_bind_recomb_sf"/>
</dbReference>
<dbReference type="Proteomes" id="UP000824002">
    <property type="component" value="Unassembled WGS sequence"/>
</dbReference>
<dbReference type="Pfam" id="PF13408">
    <property type="entry name" value="Zn_ribbon_recom"/>
    <property type="match status" value="1"/>
</dbReference>
<dbReference type="InterPro" id="IPR011109">
    <property type="entry name" value="DNA_bind_recombinase_dom"/>
</dbReference>
<dbReference type="AlphaFoldDB" id="A0A9D1FMW5"/>
<reference evidence="3" key="1">
    <citation type="submission" date="2020-10" db="EMBL/GenBank/DDBJ databases">
        <authorList>
            <person name="Gilroy R."/>
        </authorList>
    </citation>
    <scope>NUCLEOTIDE SEQUENCE</scope>
    <source>
        <strain evidence="3">CHK199-13235</strain>
    </source>
</reference>
<evidence type="ECO:0000313" key="4">
    <source>
        <dbReference type="Proteomes" id="UP000824002"/>
    </source>
</evidence>
<feature type="coiled-coil region" evidence="1">
    <location>
        <begin position="457"/>
        <end position="491"/>
    </location>
</feature>
<dbReference type="PANTHER" id="PTHR30461">
    <property type="entry name" value="DNA-INVERTASE FROM LAMBDOID PROPHAGE"/>
    <property type="match status" value="1"/>
</dbReference>
<dbReference type="GO" id="GO:0000150">
    <property type="term" value="F:DNA strand exchange activity"/>
    <property type="evidence" value="ECO:0007669"/>
    <property type="project" value="InterPro"/>
</dbReference>
<gene>
    <name evidence="3" type="ORF">IAB51_04850</name>
</gene>
<dbReference type="Gene3D" id="3.40.50.1390">
    <property type="entry name" value="Resolvase, N-terminal catalytic domain"/>
    <property type="match status" value="1"/>
</dbReference>
<dbReference type="GO" id="GO:0003677">
    <property type="term" value="F:DNA binding"/>
    <property type="evidence" value="ECO:0007669"/>
    <property type="project" value="InterPro"/>
</dbReference>
<evidence type="ECO:0000259" key="2">
    <source>
        <dbReference type="PROSITE" id="PS51737"/>
    </source>
</evidence>
<keyword evidence="1" id="KW-0175">Coiled coil</keyword>
<dbReference type="InterPro" id="IPR025827">
    <property type="entry name" value="Zn_ribbon_recom_dom"/>
</dbReference>
<sequence length="544" mass="62832">MARIRRNPMGKGQTSPPQIWKVGKYIRLSRDDGNNESESVTNQRKILDEQIPDYFHGDYDVIDEYIDDGRTGTSDDTRPEFLRLVEDVKKGRINCIITKNLSRAFRNSANQGKFLEEFIPLYNTRFISLYEPRIDTFLNPEVVHSLEVSITGFMNEQYAYKTSVDVRRTLDTKRKKGEFIGAFAPYGYQKRPEDKNRLMIDEEAAAVVRDIFRWFTEEGMSKSGIVRRLNELRIPNPTAYKHQRGFLFRTPFSAQNDGLWNTRTVSAILLNEMYIGNMVQGKQKVISYKIHDRVSTDEKDWYVVEHTHEAIIDKETFAKAQFLHQRDTRAAPSQKALYLFSGFLRCADCHKSMTRKSAKGLVYYHCSTHARKSPNACTKHTIREDVLEKAVLLAIQKEISLVANLTEIIGEIQSAPILHTASKRAEHLLAARKKDLDRLTAAADHLYMDWRTGEISKESYRRMKEKYEAREAQLKEAIANLEKGKEMLESEVKGDEPYLAAFLEHQNIDHLERGILAELVDFIEVHEGGGLTIHFKFADQHNCR</sequence>
<dbReference type="Gene3D" id="3.90.1750.20">
    <property type="entry name" value="Putative Large Serine Recombinase, Chain B, Domain 2"/>
    <property type="match status" value="1"/>
</dbReference>
<feature type="domain" description="Recombinase" evidence="2">
    <location>
        <begin position="185"/>
        <end position="330"/>
    </location>
</feature>
<dbReference type="InterPro" id="IPR050639">
    <property type="entry name" value="SSR_resolvase"/>
</dbReference>
<comment type="caution">
    <text evidence="3">The sequence shown here is derived from an EMBL/GenBank/DDBJ whole genome shotgun (WGS) entry which is preliminary data.</text>
</comment>
<dbReference type="InterPro" id="IPR006119">
    <property type="entry name" value="Resolv_N"/>
</dbReference>
<dbReference type="EMBL" id="DVJP01000033">
    <property type="protein sequence ID" value="HIS76125.1"/>
    <property type="molecule type" value="Genomic_DNA"/>
</dbReference>
<evidence type="ECO:0000313" key="3">
    <source>
        <dbReference type="EMBL" id="HIS76125.1"/>
    </source>
</evidence>
<dbReference type="InterPro" id="IPR036162">
    <property type="entry name" value="Resolvase-like_N_sf"/>
</dbReference>
<organism evidence="3 4">
    <name type="scientific">Candidatus Merdivicinus excrementipullorum</name>
    <dbReference type="NCBI Taxonomy" id="2840867"/>
    <lineage>
        <taxon>Bacteria</taxon>
        <taxon>Bacillati</taxon>
        <taxon>Bacillota</taxon>
        <taxon>Clostridia</taxon>
        <taxon>Eubacteriales</taxon>
        <taxon>Oscillospiraceae</taxon>
        <taxon>Oscillospiraceae incertae sedis</taxon>
        <taxon>Candidatus Merdivicinus</taxon>
    </lineage>
</organism>
<dbReference type="Pfam" id="PF07508">
    <property type="entry name" value="Recombinase"/>
    <property type="match status" value="1"/>
</dbReference>
<dbReference type="SUPFAM" id="SSF53041">
    <property type="entry name" value="Resolvase-like"/>
    <property type="match status" value="1"/>
</dbReference>
<accession>A0A9D1FMW5</accession>
<name>A0A9D1FMW5_9FIRM</name>
<dbReference type="SMART" id="SM00857">
    <property type="entry name" value="Resolvase"/>
    <property type="match status" value="1"/>
</dbReference>
<protein>
    <submittedName>
        <fullName evidence="3">Recombinase family protein</fullName>
    </submittedName>
</protein>
<dbReference type="PROSITE" id="PS51737">
    <property type="entry name" value="RECOMBINASE_DNA_BIND"/>
    <property type="match status" value="1"/>
</dbReference>
<dbReference type="PANTHER" id="PTHR30461:SF23">
    <property type="entry name" value="DNA RECOMBINASE-RELATED"/>
    <property type="match status" value="1"/>
</dbReference>
<evidence type="ECO:0000256" key="1">
    <source>
        <dbReference type="SAM" id="Coils"/>
    </source>
</evidence>
<proteinExistence type="predicted"/>
<reference evidence="3" key="2">
    <citation type="journal article" date="2021" name="PeerJ">
        <title>Extensive microbial diversity within the chicken gut microbiome revealed by metagenomics and culture.</title>
        <authorList>
            <person name="Gilroy R."/>
            <person name="Ravi A."/>
            <person name="Getino M."/>
            <person name="Pursley I."/>
            <person name="Horton D.L."/>
            <person name="Alikhan N.F."/>
            <person name="Baker D."/>
            <person name="Gharbi K."/>
            <person name="Hall N."/>
            <person name="Watson M."/>
            <person name="Adriaenssens E.M."/>
            <person name="Foster-Nyarko E."/>
            <person name="Jarju S."/>
            <person name="Secka A."/>
            <person name="Antonio M."/>
            <person name="Oren A."/>
            <person name="Chaudhuri R.R."/>
            <person name="La Ragione R."/>
            <person name="Hildebrand F."/>
            <person name="Pallen M.J."/>
        </authorList>
    </citation>
    <scope>NUCLEOTIDE SEQUENCE</scope>
    <source>
        <strain evidence="3">CHK199-13235</strain>
    </source>
</reference>
<dbReference type="Pfam" id="PF00239">
    <property type="entry name" value="Resolvase"/>
    <property type="match status" value="1"/>
</dbReference>